<geneLocation type="plasmid" evidence="4 5">
    <name>pM8-6959</name>
</geneLocation>
<evidence type="ECO:0000259" key="3">
    <source>
        <dbReference type="Pfam" id="PF11178"/>
    </source>
</evidence>
<evidence type="ECO:0000313" key="5">
    <source>
        <dbReference type="Proteomes" id="UP001483898"/>
    </source>
</evidence>
<keyword evidence="2" id="KW-1133">Transmembrane helix</keyword>
<feature type="coiled-coil region" evidence="1">
    <location>
        <begin position="54"/>
        <end position="81"/>
    </location>
</feature>
<gene>
    <name evidence="4" type="ORF">QN326_p00050</name>
</gene>
<feature type="domain" description="DUF2963" evidence="3">
    <location>
        <begin position="113"/>
        <end position="155"/>
    </location>
</feature>
<keyword evidence="4" id="KW-0614">Plasmid</keyword>
<reference evidence="4" key="1">
    <citation type="submission" date="2023-06" db="EMBL/GenBank/DDBJ databases">
        <title>Complete Genome of Candidatus Phytoplasma asteris M8.</title>
        <authorList>
            <person name="Toth R."/>
            <person name="Ilic A.-M."/>
            <person name="Huettel B."/>
            <person name="Duduk B."/>
            <person name="Kube M."/>
        </authorList>
    </citation>
    <scope>NUCLEOTIDE SEQUENCE [LARGE SCALE GENOMIC DNA]</scope>
    <source>
        <strain evidence="4">M8</strain>
    </source>
</reference>
<dbReference type="RefSeq" id="WP_342386794.1">
    <property type="nucleotide sequence ID" value="NZ_CP128415.1"/>
</dbReference>
<dbReference type="EMBL" id="CP128415">
    <property type="protein sequence ID" value="WZX02787.1"/>
    <property type="molecule type" value="Genomic_DNA"/>
</dbReference>
<dbReference type="Proteomes" id="UP001483898">
    <property type="component" value="Plasmid pM8-6959"/>
</dbReference>
<proteinExistence type="predicted"/>
<keyword evidence="2" id="KW-0472">Membrane</keyword>
<name>A0ABZ3CEC5_9MOLU</name>
<sequence>MQTNNQKKLKNKIFIIWGLFISGVILVFLIILLLAMNKPQTKTDNQNKPTLTSKANLQQEQETYNAIISKIEKEIDKLTQQYPPKTTYQKDGITPRSYEIYDSKGKLIKDTYYKIDGKTIKYIAEHDKDTNIMTKSTYYLDDGKTIDYINEYTPTGIFIKTTYYNPDGTVKEIINR</sequence>
<feature type="transmembrane region" description="Helical" evidence="2">
    <location>
        <begin position="12"/>
        <end position="36"/>
    </location>
</feature>
<accession>A0ABZ3CEC5</accession>
<keyword evidence="2" id="KW-0812">Transmembrane</keyword>
<evidence type="ECO:0000256" key="1">
    <source>
        <dbReference type="SAM" id="Coils"/>
    </source>
</evidence>
<dbReference type="InterPro" id="IPR021348">
    <property type="entry name" value="DUF2963"/>
</dbReference>
<organism evidence="4 5">
    <name type="scientific">Candidatus Phytoplasma asteris</name>
    <dbReference type="NCBI Taxonomy" id="85620"/>
    <lineage>
        <taxon>Bacteria</taxon>
        <taxon>Bacillati</taxon>
        <taxon>Mycoplasmatota</taxon>
        <taxon>Mollicutes</taxon>
        <taxon>Acholeplasmatales</taxon>
        <taxon>Acholeplasmataceae</taxon>
        <taxon>Candidatus Phytoplasma</taxon>
        <taxon>16SrI (Aster yellows group)</taxon>
    </lineage>
</organism>
<evidence type="ECO:0000313" key="4">
    <source>
        <dbReference type="EMBL" id="WZX02787.1"/>
    </source>
</evidence>
<dbReference type="Pfam" id="PF11178">
    <property type="entry name" value="DUF2963"/>
    <property type="match status" value="1"/>
</dbReference>
<protein>
    <submittedName>
        <fullName evidence="4">Copy number control protein</fullName>
    </submittedName>
</protein>
<keyword evidence="1" id="KW-0175">Coiled coil</keyword>
<evidence type="ECO:0000256" key="2">
    <source>
        <dbReference type="SAM" id="Phobius"/>
    </source>
</evidence>
<keyword evidence="5" id="KW-1185">Reference proteome</keyword>